<feature type="domain" description="HD Cas3-type" evidence="11">
    <location>
        <begin position="17"/>
        <end position="226"/>
    </location>
</feature>
<dbReference type="InterPro" id="IPR011545">
    <property type="entry name" value="DEAD/DEAH_box_helicase_dom"/>
</dbReference>
<dbReference type="PANTHER" id="PTHR47963">
    <property type="entry name" value="DEAD-BOX ATP-DEPENDENT RNA HELICASE 47, MITOCHONDRIAL"/>
    <property type="match status" value="1"/>
</dbReference>
<dbReference type="GO" id="GO:0004518">
    <property type="term" value="F:nuclease activity"/>
    <property type="evidence" value="ECO:0007669"/>
    <property type="project" value="UniProtKB-KW"/>
</dbReference>
<dbReference type="Gene3D" id="1.10.3210.30">
    <property type="match status" value="1"/>
</dbReference>
<dbReference type="AlphaFoldDB" id="A0A1D7TPB0"/>
<dbReference type="GO" id="GO:0003724">
    <property type="term" value="F:RNA helicase activity"/>
    <property type="evidence" value="ECO:0007669"/>
    <property type="project" value="TreeGrafter"/>
</dbReference>
<dbReference type="Pfam" id="PF00270">
    <property type="entry name" value="DEAD"/>
    <property type="match status" value="1"/>
</dbReference>
<keyword evidence="8" id="KW-0067">ATP-binding</keyword>
<sequence length="915" mass="105869">MNKIIENLWAKKRSDENGQFWLPLLIHLKDTKNVINFLYNHWISEGQKEILISDFDSKEDLQKFIKFIGFVHDIGKATPAFQTKKSYNCDKDLDDILIEKIIREGVEGISELKLSDANKSPHNIAGEALLEEFGCSEYIGAIIGGHHGKTTDDRQDLNIRYYTKNYRQDEKRKGSKNYNIWLKIQTKLFELALREAGYESKEELPNVIEQPQAVLLEGLLIMADWLASSETIQEDDGEIYPLFPLVDINVTYEDIDSDERFRNAINIWYREEVWNPENYYKIEDVYKKRWGYVPYDVQKIMSEAIEKSKHPNLVIIENTMGGGKTETALVAAEQLARKNKRNGVFWGLPTQVTANAMFSRVNSWLENISKEKQENFSIDLLHGKAKFNEEYRNLPQASEIMDEEESDGAVTVNSWFSGKKSILTKFTVGTIDNLLLMGLKQKHLFLRHFGFADKVVILDEVHAYDTYMSSYFFKALEWLGAYKVPVVILSATLPVEKREKIVRSYTNNEIEEKNVVPNKWQKNKNYPLLTIVDKGEIKQIDKFKKEKGYDIEVKRINIEDDAIIEKVIDDINTGGIAGIIVNTVKRAQKLAQLVPDDIPSIVLHSSFLAPERVRLEKELQKKIGKNGERPEKLVVIGTQVLEQSLDIDFDILYSDIAPIDLLLQRAGRLHRHKINNKYRPDKLIIPQLIVMENIDGDSNEYIYSKYILMKTDYFLSDRINIPNDISPLVQKVYSLETDKLVPNFDESKKEFEEMNKKSIGRAEVFQINEPDFDASIHSWLSRSINLSNDSELRYEQKAKAAVRDISETIEVILLKKMSEEGEYRLVENNKRIEEVDSEEIAKQTLRLPEMITNYGIEKIIATLEGETPSSWQKDPWLKNEISLILDKENEASLNGWNLKYSKKYGLLKERKDSNE</sequence>
<keyword evidence="4" id="KW-0479">Metal-binding</keyword>
<keyword evidence="3" id="KW-0540">Nuclease</keyword>
<dbReference type="Pfam" id="PF18395">
    <property type="entry name" value="Cas3_C"/>
    <property type="match status" value="1"/>
</dbReference>
<dbReference type="PANTHER" id="PTHR47963:SF9">
    <property type="entry name" value="CRISPR-ASSOCIATED ENDONUCLEASE_HELICASE CAS3"/>
    <property type="match status" value="1"/>
</dbReference>
<dbReference type="InterPro" id="IPR041372">
    <property type="entry name" value="Cas3_C"/>
</dbReference>
<evidence type="ECO:0000313" key="13">
    <source>
        <dbReference type="Proteomes" id="UP000094723"/>
    </source>
</evidence>
<dbReference type="NCBIfam" id="TIGR01587">
    <property type="entry name" value="cas3_core"/>
    <property type="match status" value="1"/>
</dbReference>
<dbReference type="NCBIfam" id="TIGR01596">
    <property type="entry name" value="cas3_HD"/>
    <property type="match status" value="1"/>
</dbReference>
<evidence type="ECO:0000259" key="10">
    <source>
        <dbReference type="PROSITE" id="PS51192"/>
    </source>
</evidence>
<evidence type="ECO:0000256" key="6">
    <source>
        <dbReference type="ARBA" id="ARBA00022801"/>
    </source>
</evidence>
<dbReference type="SMART" id="SM00487">
    <property type="entry name" value="DEXDc"/>
    <property type="match status" value="1"/>
</dbReference>
<dbReference type="Pfam" id="PF18019">
    <property type="entry name" value="Cas3_HD"/>
    <property type="match status" value="1"/>
</dbReference>
<dbReference type="InterPro" id="IPR014001">
    <property type="entry name" value="Helicase_ATP-bd"/>
</dbReference>
<keyword evidence="9" id="KW-0051">Antiviral defense</keyword>
<dbReference type="EMBL" id="CP017107">
    <property type="protein sequence ID" value="AOO72808.1"/>
    <property type="molecule type" value="Genomic_DNA"/>
</dbReference>
<proteinExistence type="inferred from homology"/>
<gene>
    <name evidence="12" type="ORF">BHF65_00305</name>
</gene>
<evidence type="ECO:0000256" key="7">
    <source>
        <dbReference type="ARBA" id="ARBA00022806"/>
    </source>
</evidence>
<evidence type="ECO:0000256" key="8">
    <source>
        <dbReference type="ARBA" id="ARBA00022840"/>
    </source>
</evidence>
<reference evidence="12 13" key="1">
    <citation type="submission" date="2016-09" db="EMBL/GenBank/DDBJ databases">
        <title>Complete Genome Sequence of Lactobacillus salivarius Jin.</title>
        <authorList>
            <person name="Jin N."/>
            <person name="Li C."/>
            <person name="Wang M."/>
            <person name="Ren D."/>
            <person name="Di Y."/>
            <person name="Pan R."/>
            <person name="Du S."/>
            <person name="Lu H."/>
            <person name="Li X."/>
            <person name="Tian M."/>
        </authorList>
    </citation>
    <scope>NUCLEOTIDE SEQUENCE [LARGE SCALE GENOMIC DNA]</scope>
    <source>
        <strain evidence="12 13">CICC 23174</strain>
    </source>
</reference>
<dbReference type="GO" id="GO:0016787">
    <property type="term" value="F:hydrolase activity"/>
    <property type="evidence" value="ECO:0007669"/>
    <property type="project" value="UniProtKB-KW"/>
</dbReference>
<dbReference type="GO" id="GO:0046872">
    <property type="term" value="F:metal ion binding"/>
    <property type="evidence" value="ECO:0007669"/>
    <property type="project" value="UniProtKB-KW"/>
</dbReference>
<comment type="similarity">
    <text evidence="2">In the central section; belongs to the CRISPR-associated helicase Cas3 family.</text>
</comment>
<organism evidence="12 13">
    <name type="scientific">Ligilactobacillus salivarius</name>
    <dbReference type="NCBI Taxonomy" id="1624"/>
    <lineage>
        <taxon>Bacteria</taxon>
        <taxon>Bacillati</taxon>
        <taxon>Bacillota</taxon>
        <taxon>Bacilli</taxon>
        <taxon>Lactobacillales</taxon>
        <taxon>Lactobacillaceae</taxon>
        <taxon>Ligilactobacillus</taxon>
    </lineage>
</organism>
<dbReference type="Pfam" id="PF22590">
    <property type="entry name" value="Cas3-like_C_2"/>
    <property type="match status" value="1"/>
</dbReference>
<dbReference type="RefSeq" id="WP_069468600.1">
    <property type="nucleotide sequence ID" value="NZ_CP017107.1"/>
</dbReference>
<dbReference type="InterPro" id="IPR038257">
    <property type="entry name" value="CRISPR-assoc_Cas3_HD_sf"/>
</dbReference>
<evidence type="ECO:0000313" key="12">
    <source>
        <dbReference type="EMBL" id="AOO72808.1"/>
    </source>
</evidence>
<comment type="similarity">
    <text evidence="1">In the N-terminal section; belongs to the CRISPR-associated nuclease Cas3-HD family.</text>
</comment>
<dbReference type="SUPFAM" id="SSF52540">
    <property type="entry name" value="P-loop containing nucleoside triphosphate hydrolases"/>
    <property type="match status" value="1"/>
</dbReference>
<keyword evidence="7" id="KW-0347">Helicase</keyword>
<dbReference type="InterPro" id="IPR001650">
    <property type="entry name" value="Helicase_C-like"/>
</dbReference>
<evidence type="ECO:0000256" key="1">
    <source>
        <dbReference type="ARBA" id="ARBA00006847"/>
    </source>
</evidence>
<evidence type="ECO:0008006" key="14">
    <source>
        <dbReference type="Google" id="ProtNLM"/>
    </source>
</evidence>
<keyword evidence="5" id="KW-0547">Nucleotide-binding</keyword>
<evidence type="ECO:0000256" key="2">
    <source>
        <dbReference type="ARBA" id="ARBA00009046"/>
    </source>
</evidence>
<dbReference type="InterPro" id="IPR006474">
    <property type="entry name" value="Helicase_Cas3_CRISPR-ass_core"/>
</dbReference>
<dbReference type="InterPro" id="IPR027417">
    <property type="entry name" value="P-loop_NTPase"/>
</dbReference>
<evidence type="ECO:0000256" key="3">
    <source>
        <dbReference type="ARBA" id="ARBA00022722"/>
    </source>
</evidence>
<dbReference type="GO" id="GO:0005524">
    <property type="term" value="F:ATP binding"/>
    <property type="evidence" value="ECO:0007669"/>
    <property type="project" value="UniProtKB-KW"/>
</dbReference>
<dbReference type="InterPro" id="IPR006483">
    <property type="entry name" value="CRISPR-assoc_Cas3_HD"/>
</dbReference>
<dbReference type="GO" id="GO:0051607">
    <property type="term" value="P:defense response to virus"/>
    <property type="evidence" value="ECO:0007669"/>
    <property type="project" value="UniProtKB-KW"/>
</dbReference>
<dbReference type="GO" id="GO:0003723">
    <property type="term" value="F:RNA binding"/>
    <property type="evidence" value="ECO:0007669"/>
    <property type="project" value="TreeGrafter"/>
</dbReference>
<evidence type="ECO:0000256" key="4">
    <source>
        <dbReference type="ARBA" id="ARBA00022723"/>
    </source>
</evidence>
<keyword evidence="6" id="KW-0378">Hydrolase</keyword>
<protein>
    <recommendedName>
        <fullName evidence="14">CRISPR-associated helicase/endonuclease Cas3</fullName>
    </recommendedName>
</protein>
<dbReference type="PROSITE" id="PS51643">
    <property type="entry name" value="HD_CAS3"/>
    <property type="match status" value="1"/>
</dbReference>
<dbReference type="PROSITE" id="PS51192">
    <property type="entry name" value="HELICASE_ATP_BIND_1"/>
    <property type="match status" value="1"/>
</dbReference>
<dbReference type="SMART" id="SM00490">
    <property type="entry name" value="HELICc"/>
    <property type="match status" value="1"/>
</dbReference>
<accession>A0A1D7TPB0</accession>
<dbReference type="InterPro" id="IPR054712">
    <property type="entry name" value="Cas3-like_dom"/>
</dbReference>
<dbReference type="CDD" id="cd09641">
    <property type="entry name" value="Cas3''_I"/>
    <property type="match status" value="1"/>
</dbReference>
<feature type="domain" description="Helicase ATP-binding" evidence="10">
    <location>
        <begin position="305"/>
        <end position="511"/>
    </location>
</feature>
<evidence type="ECO:0000256" key="5">
    <source>
        <dbReference type="ARBA" id="ARBA00022741"/>
    </source>
</evidence>
<dbReference type="InterPro" id="IPR050547">
    <property type="entry name" value="DEAD_box_RNA_helicases"/>
</dbReference>
<evidence type="ECO:0000259" key="11">
    <source>
        <dbReference type="PROSITE" id="PS51643"/>
    </source>
</evidence>
<dbReference type="Gene3D" id="3.40.50.300">
    <property type="entry name" value="P-loop containing nucleotide triphosphate hydrolases"/>
    <property type="match status" value="2"/>
</dbReference>
<name>A0A1D7TPB0_9LACO</name>
<dbReference type="Proteomes" id="UP000094723">
    <property type="component" value="Chromosome"/>
</dbReference>
<evidence type="ECO:0000256" key="9">
    <source>
        <dbReference type="ARBA" id="ARBA00023118"/>
    </source>
</evidence>